<dbReference type="CDD" id="cd00038">
    <property type="entry name" value="CAP_ED"/>
    <property type="match status" value="1"/>
</dbReference>
<keyword evidence="7" id="KW-1185">Reference proteome</keyword>
<dbReference type="OrthoDB" id="9126850at2"/>
<gene>
    <name evidence="6" type="ORF">J057_00554</name>
</gene>
<dbReference type="AlphaFoldDB" id="N6W3J0"/>
<name>N6W3J0_9GAMM</name>
<accession>N6W3J0</accession>
<evidence type="ECO:0000256" key="2">
    <source>
        <dbReference type="ARBA" id="ARBA00023125"/>
    </source>
</evidence>
<dbReference type="InterPro" id="IPR014710">
    <property type="entry name" value="RmlC-like_jellyroll"/>
</dbReference>
<dbReference type="PROSITE" id="PS50042">
    <property type="entry name" value="CNMP_BINDING_3"/>
    <property type="match status" value="1"/>
</dbReference>
<dbReference type="GO" id="GO:0003677">
    <property type="term" value="F:DNA binding"/>
    <property type="evidence" value="ECO:0007669"/>
    <property type="project" value="UniProtKB-KW"/>
</dbReference>
<dbReference type="SMART" id="SM00100">
    <property type="entry name" value="cNMP"/>
    <property type="match status" value="1"/>
</dbReference>
<evidence type="ECO:0000256" key="1">
    <source>
        <dbReference type="ARBA" id="ARBA00023015"/>
    </source>
</evidence>
<dbReference type="PROSITE" id="PS51063">
    <property type="entry name" value="HTH_CRP_2"/>
    <property type="match status" value="1"/>
</dbReference>
<evidence type="ECO:0000313" key="7">
    <source>
        <dbReference type="Proteomes" id="UP000013165"/>
    </source>
</evidence>
<comment type="caution">
    <text evidence="6">The sequence shown here is derived from an EMBL/GenBank/DDBJ whole genome shotgun (WGS) entry which is preliminary data.</text>
</comment>
<feature type="domain" description="HTH crp-type" evidence="5">
    <location>
        <begin position="157"/>
        <end position="230"/>
    </location>
</feature>
<keyword evidence="3" id="KW-0804">Transcription</keyword>
<dbReference type="InterPro" id="IPR012318">
    <property type="entry name" value="HTH_CRP"/>
</dbReference>
<dbReference type="STRING" id="626887.J057_00554"/>
<evidence type="ECO:0000259" key="4">
    <source>
        <dbReference type="PROSITE" id="PS50042"/>
    </source>
</evidence>
<dbReference type="Pfam" id="PF00027">
    <property type="entry name" value="cNMP_binding"/>
    <property type="match status" value="1"/>
</dbReference>
<keyword evidence="1" id="KW-0805">Transcription regulation</keyword>
<dbReference type="eggNOG" id="COG0664">
    <property type="taxonomic scope" value="Bacteria"/>
</dbReference>
<feature type="domain" description="Cyclic nucleotide-binding" evidence="4">
    <location>
        <begin position="23"/>
        <end position="67"/>
    </location>
</feature>
<dbReference type="InterPro" id="IPR000595">
    <property type="entry name" value="cNMP-bd_dom"/>
</dbReference>
<reference evidence="6 7" key="1">
    <citation type="journal article" date="2013" name="Genome Announc.">
        <title>Genome Sequence of the Polycyclic Aromatic Hydrocarbon-Degrading Bacterium Strain Marinobacter nanhaiticus D15-8WT.</title>
        <authorList>
            <person name="Cui Z."/>
            <person name="Gao W."/>
            <person name="Li Q."/>
            <person name="Xu G."/>
            <person name="Zheng L."/>
        </authorList>
    </citation>
    <scope>NUCLEOTIDE SEQUENCE [LARGE SCALE GENOMIC DNA]</scope>
    <source>
        <strain evidence="6 7">D15-8W</strain>
    </source>
</reference>
<protein>
    <submittedName>
        <fullName evidence="6">Crp/Fnr family transcriptional regulator</fullName>
    </submittedName>
</protein>
<sequence>MATVSNIHPTDECLTALLARLRRFAPISASDAHQLGQLLVDRDRYSRGDLILKLGDKTDKVYILSEGWAAQEIITEEGNTCILGFLLPGDTTTFNSELDSASDVTVKCLTEVSVVTFRANAVKALLAENANLTHAFSRMKLTTESMTRELLVNLTAKPADHKVAHLLGELSARSAQLPNSPHIPAIHLTQIEIGAALGLSSVHVNRVIKRMRDEELLEVHSGLILIKKWDEFATKFNFNDYYLTQHEVSFKKSIPGSFG</sequence>
<dbReference type="Proteomes" id="UP000013165">
    <property type="component" value="Unassembled WGS sequence"/>
</dbReference>
<evidence type="ECO:0000313" key="6">
    <source>
        <dbReference type="EMBL" id="ENO17110.1"/>
    </source>
</evidence>
<dbReference type="InterPro" id="IPR036390">
    <property type="entry name" value="WH_DNA-bd_sf"/>
</dbReference>
<organism evidence="6 7">
    <name type="scientific">Marinobacter nanhaiticus D15-8W</name>
    <dbReference type="NCBI Taxonomy" id="626887"/>
    <lineage>
        <taxon>Bacteria</taxon>
        <taxon>Pseudomonadati</taxon>
        <taxon>Pseudomonadota</taxon>
        <taxon>Gammaproteobacteria</taxon>
        <taxon>Pseudomonadales</taxon>
        <taxon>Marinobacteraceae</taxon>
        <taxon>Marinobacter</taxon>
    </lineage>
</organism>
<dbReference type="SMART" id="SM00419">
    <property type="entry name" value="HTH_CRP"/>
    <property type="match status" value="1"/>
</dbReference>
<dbReference type="Gene3D" id="1.10.10.10">
    <property type="entry name" value="Winged helix-like DNA-binding domain superfamily/Winged helix DNA-binding domain"/>
    <property type="match status" value="1"/>
</dbReference>
<dbReference type="SUPFAM" id="SSF46785">
    <property type="entry name" value="Winged helix' DNA-binding domain"/>
    <property type="match status" value="1"/>
</dbReference>
<keyword evidence="2" id="KW-0238">DNA-binding</keyword>
<evidence type="ECO:0000259" key="5">
    <source>
        <dbReference type="PROSITE" id="PS51063"/>
    </source>
</evidence>
<dbReference type="HOGENOM" id="CLU_075053_0_0_6"/>
<dbReference type="Pfam" id="PF13545">
    <property type="entry name" value="HTH_Crp_2"/>
    <property type="match status" value="1"/>
</dbReference>
<dbReference type="InterPro" id="IPR036388">
    <property type="entry name" value="WH-like_DNA-bd_sf"/>
</dbReference>
<evidence type="ECO:0000256" key="3">
    <source>
        <dbReference type="ARBA" id="ARBA00023163"/>
    </source>
</evidence>
<dbReference type="RefSeq" id="WP_004578762.1">
    <property type="nucleotide sequence ID" value="NZ_AP028879.1"/>
</dbReference>
<dbReference type="GO" id="GO:0006355">
    <property type="term" value="P:regulation of DNA-templated transcription"/>
    <property type="evidence" value="ECO:0007669"/>
    <property type="project" value="InterPro"/>
</dbReference>
<dbReference type="EMBL" id="APLQ01000005">
    <property type="protein sequence ID" value="ENO17110.1"/>
    <property type="molecule type" value="Genomic_DNA"/>
</dbReference>
<proteinExistence type="predicted"/>
<dbReference type="InterPro" id="IPR018490">
    <property type="entry name" value="cNMP-bd_dom_sf"/>
</dbReference>
<dbReference type="SUPFAM" id="SSF51206">
    <property type="entry name" value="cAMP-binding domain-like"/>
    <property type="match status" value="1"/>
</dbReference>
<dbReference type="Gene3D" id="2.60.120.10">
    <property type="entry name" value="Jelly Rolls"/>
    <property type="match status" value="1"/>
</dbReference>